<dbReference type="Proteomes" id="UP000283269">
    <property type="component" value="Unassembled WGS sequence"/>
</dbReference>
<gene>
    <name evidence="1" type="ORF">CVT25_010680</name>
</gene>
<evidence type="ECO:0000313" key="1">
    <source>
        <dbReference type="EMBL" id="PPQ78811.1"/>
    </source>
</evidence>
<name>A0A409WK13_PSICY</name>
<accession>A0A409WK13</accession>
<comment type="caution">
    <text evidence="1">The sequence shown here is derived from an EMBL/GenBank/DDBJ whole genome shotgun (WGS) entry which is preliminary data.</text>
</comment>
<protein>
    <submittedName>
        <fullName evidence="1">Uncharacterized protein</fullName>
    </submittedName>
</protein>
<keyword evidence="2" id="KW-1185">Reference proteome</keyword>
<organism evidence="1 2">
    <name type="scientific">Psilocybe cyanescens</name>
    <dbReference type="NCBI Taxonomy" id="93625"/>
    <lineage>
        <taxon>Eukaryota</taxon>
        <taxon>Fungi</taxon>
        <taxon>Dikarya</taxon>
        <taxon>Basidiomycota</taxon>
        <taxon>Agaricomycotina</taxon>
        <taxon>Agaricomycetes</taxon>
        <taxon>Agaricomycetidae</taxon>
        <taxon>Agaricales</taxon>
        <taxon>Agaricineae</taxon>
        <taxon>Strophariaceae</taxon>
        <taxon>Psilocybe</taxon>
    </lineage>
</organism>
<dbReference type="InParanoid" id="A0A409WK13"/>
<dbReference type="EMBL" id="NHYD01003406">
    <property type="protein sequence ID" value="PPQ78811.1"/>
    <property type="molecule type" value="Genomic_DNA"/>
</dbReference>
<sequence>MPPAEESFQSLVNKTFNANYNVGITQDLNGLPEEPIAPPFEFYDRHVSSNHILKNVVYLPSIPHLLSKTCDNAVRDFITNDHKFSYDGYDFDLEMPKEKFKDARSVGTYYSDNVGEISEAYMSKLCIHPYLDTWESVFQFQQDISNKTFYRSEGYLCLFMEPFRDFFSESMKEGLPISTQVALRELFDKYPRQAMWHFFPMLDTFTTILRNVTKDIKFNWETARTKGYEIKTHTGLPPDGEALTKKLHVNEMSRNRKFEPYSLATKKTVNKASKRVTPPQKSTRSSYRPDFRHYLQHAWAQAAIYDTTFIIFNCGRYQRIGIRHRASQTLYLSGVIDTVNIQNPHYMKLNLGLLISIVRDALERKKLVDSLVTNPEYNNIKTRSADNLEDKETPKSKRQKQASGLFKCTDILFKELVHRKLALVSLDYNALCSPVPSSFIRIGESCMRDSPTEGTDWTNDECQQKIYSNQEYFILKLLAPIGSGAIGVAHPAQVQLTLESGEVLEGNLVFKMAFTEERQQKLKHEFEMYCRISRTEGIEGVVDVHGLFHDLESGAMGMLMADGGQNLRQREMERIGAYAEQVTTTWREK</sequence>
<dbReference type="OrthoDB" id="2521594at2759"/>
<proteinExistence type="predicted"/>
<evidence type="ECO:0000313" key="2">
    <source>
        <dbReference type="Proteomes" id="UP000283269"/>
    </source>
</evidence>
<reference evidence="1 2" key="1">
    <citation type="journal article" date="2018" name="Evol. Lett.">
        <title>Horizontal gene cluster transfer increased hallucinogenic mushroom diversity.</title>
        <authorList>
            <person name="Reynolds H.T."/>
            <person name="Vijayakumar V."/>
            <person name="Gluck-Thaler E."/>
            <person name="Korotkin H.B."/>
            <person name="Matheny P.B."/>
            <person name="Slot J.C."/>
        </authorList>
    </citation>
    <scope>NUCLEOTIDE SEQUENCE [LARGE SCALE GENOMIC DNA]</scope>
    <source>
        <strain evidence="1 2">2631</strain>
    </source>
</reference>
<dbReference type="AlphaFoldDB" id="A0A409WK13"/>